<dbReference type="PANTHER" id="PTHR24056">
    <property type="entry name" value="CELL DIVISION PROTEIN KINASE"/>
    <property type="match status" value="1"/>
</dbReference>
<organism evidence="10 11">
    <name type="scientific">Coptis chinensis</name>
    <dbReference type="NCBI Taxonomy" id="261450"/>
    <lineage>
        <taxon>Eukaryota</taxon>
        <taxon>Viridiplantae</taxon>
        <taxon>Streptophyta</taxon>
        <taxon>Embryophyta</taxon>
        <taxon>Tracheophyta</taxon>
        <taxon>Spermatophyta</taxon>
        <taxon>Magnoliopsida</taxon>
        <taxon>Ranunculales</taxon>
        <taxon>Ranunculaceae</taxon>
        <taxon>Coptidoideae</taxon>
        <taxon>Coptis</taxon>
    </lineage>
</organism>
<keyword evidence="5" id="KW-0418">Kinase</keyword>
<evidence type="ECO:0000256" key="8">
    <source>
        <dbReference type="SAM" id="MobiDB-lite"/>
    </source>
</evidence>
<feature type="region of interest" description="Disordered" evidence="8">
    <location>
        <begin position="1"/>
        <end position="24"/>
    </location>
</feature>
<evidence type="ECO:0000256" key="6">
    <source>
        <dbReference type="ARBA" id="ARBA00022840"/>
    </source>
</evidence>
<dbReference type="InterPro" id="IPR017441">
    <property type="entry name" value="Protein_kinase_ATP_BS"/>
</dbReference>
<keyword evidence="3" id="KW-0808">Transferase</keyword>
<keyword evidence="2" id="KW-0723">Serine/threonine-protein kinase</keyword>
<dbReference type="GO" id="GO:0005524">
    <property type="term" value="F:ATP binding"/>
    <property type="evidence" value="ECO:0007669"/>
    <property type="project" value="UniProtKB-UniRule"/>
</dbReference>
<dbReference type="PANTHER" id="PTHR24056:SF176">
    <property type="entry name" value="OS01G0367700 PROTEIN"/>
    <property type="match status" value="1"/>
</dbReference>
<dbReference type="PROSITE" id="PS00108">
    <property type="entry name" value="PROTEIN_KINASE_ST"/>
    <property type="match status" value="1"/>
</dbReference>
<protein>
    <recommendedName>
        <fullName evidence="9">Protein kinase domain-containing protein</fullName>
    </recommendedName>
</protein>
<dbReference type="GO" id="GO:0005634">
    <property type="term" value="C:nucleus"/>
    <property type="evidence" value="ECO:0007669"/>
    <property type="project" value="TreeGrafter"/>
</dbReference>
<evidence type="ECO:0000256" key="3">
    <source>
        <dbReference type="ARBA" id="ARBA00022679"/>
    </source>
</evidence>
<dbReference type="GO" id="GO:0032968">
    <property type="term" value="P:positive regulation of transcription elongation by RNA polymerase II"/>
    <property type="evidence" value="ECO:0007669"/>
    <property type="project" value="TreeGrafter"/>
</dbReference>
<evidence type="ECO:0000313" key="11">
    <source>
        <dbReference type="Proteomes" id="UP000631114"/>
    </source>
</evidence>
<gene>
    <name evidence="10" type="ORF">IFM89_037737</name>
</gene>
<keyword evidence="11" id="KW-1185">Reference proteome</keyword>
<dbReference type="Gene3D" id="1.10.510.10">
    <property type="entry name" value="Transferase(Phosphotransferase) domain 1"/>
    <property type="match status" value="1"/>
</dbReference>
<evidence type="ECO:0000256" key="5">
    <source>
        <dbReference type="ARBA" id="ARBA00022777"/>
    </source>
</evidence>
<dbReference type="InterPro" id="IPR008271">
    <property type="entry name" value="Ser/Thr_kinase_AS"/>
</dbReference>
<keyword evidence="4 7" id="KW-0547">Nucleotide-binding</keyword>
<dbReference type="FunFam" id="1.10.510.10:FF:000043">
    <property type="entry name" value="probable serine/threonine-protein kinase At1g54610"/>
    <property type="match status" value="1"/>
</dbReference>
<dbReference type="GO" id="GO:0008353">
    <property type="term" value="F:RNA polymerase II CTD heptapeptide repeat kinase activity"/>
    <property type="evidence" value="ECO:0007669"/>
    <property type="project" value="TreeGrafter"/>
</dbReference>
<dbReference type="InterPro" id="IPR050108">
    <property type="entry name" value="CDK"/>
</dbReference>
<evidence type="ECO:0000256" key="1">
    <source>
        <dbReference type="ARBA" id="ARBA00006485"/>
    </source>
</evidence>
<dbReference type="OrthoDB" id="28397at2759"/>
<accession>A0A835MGR9</accession>
<dbReference type="SMART" id="SM00220">
    <property type="entry name" value="S_TKc"/>
    <property type="match status" value="1"/>
</dbReference>
<keyword evidence="6 7" id="KW-0067">ATP-binding</keyword>
<feature type="compositionally biased region" description="Polar residues" evidence="8">
    <location>
        <begin position="1"/>
        <end position="14"/>
    </location>
</feature>
<dbReference type="PROSITE" id="PS00107">
    <property type="entry name" value="PROTEIN_KINASE_ATP"/>
    <property type="match status" value="1"/>
</dbReference>
<evidence type="ECO:0000256" key="4">
    <source>
        <dbReference type="ARBA" id="ARBA00022741"/>
    </source>
</evidence>
<dbReference type="InterPro" id="IPR000719">
    <property type="entry name" value="Prot_kinase_dom"/>
</dbReference>
<dbReference type="GO" id="GO:0000307">
    <property type="term" value="C:cyclin-dependent protein kinase holoenzyme complex"/>
    <property type="evidence" value="ECO:0007669"/>
    <property type="project" value="TreeGrafter"/>
</dbReference>
<dbReference type="Pfam" id="PF00069">
    <property type="entry name" value="Pkinase"/>
    <property type="match status" value="1"/>
</dbReference>
<dbReference type="InterPro" id="IPR011009">
    <property type="entry name" value="Kinase-like_dom_sf"/>
</dbReference>
<dbReference type="CDD" id="cd07840">
    <property type="entry name" value="STKc_CDK9_like"/>
    <property type="match status" value="1"/>
</dbReference>
<reference evidence="10 11" key="1">
    <citation type="submission" date="2020-10" db="EMBL/GenBank/DDBJ databases">
        <title>The Coptis chinensis genome and diversification of protoberbering-type alkaloids.</title>
        <authorList>
            <person name="Wang B."/>
            <person name="Shu S."/>
            <person name="Song C."/>
            <person name="Liu Y."/>
        </authorList>
    </citation>
    <scope>NUCLEOTIDE SEQUENCE [LARGE SCALE GENOMIC DNA]</scope>
    <source>
        <strain evidence="10">HL-2020</strain>
        <tissue evidence="10">Leaf</tissue>
    </source>
</reference>
<feature type="compositionally biased region" description="Basic and acidic residues" evidence="8">
    <location>
        <begin position="15"/>
        <end position="24"/>
    </location>
</feature>
<dbReference type="Proteomes" id="UP000631114">
    <property type="component" value="Unassembled WGS sequence"/>
</dbReference>
<dbReference type="Gene3D" id="3.30.200.20">
    <property type="entry name" value="Phosphorylase Kinase, domain 1"/>
    <property type="match status" value="1"/>
</dbReference>
<evidence type="ECO:0000256" key="2">
    <source>
        <dbReference type="ARBA" id="ARBA00022527"/>
    </source>
</evidence>
<evidence type="ECO:0000256" key="7">
    <source>
        <dbReference type="PROSITE-ProRule" id="PRU10141"/>
    </source>
</evidence>
<dbReference type="PROSITE" id="PS50011">
    <property type="entry name" value="PROTEIN_KINASE_DOM"/>
    <property type="match status" value="1"/>
</dbReference>
<name>A0A835MGR9_9MAGN</name>
<dbReference type="EMBL" id="JADFTS010000002">
    <property type="protein sequence ID" value="KAF9623156.1"/>
    <property type="molecule type" value="Genomic_DNA"/>
</dbReference>
<comment type="similarity">
    <text evidence="1">Belongs to the protein kinase superfamily. CMGC Ser/Thr protein kinase family. CDC2/CDKX subfamily.</text>
</comment>
<comment type="caution">
    <text evidence="10">The sequence shown here is derived from an EMBL/GenBank/DDBJ whole genome shotgun (WGS) entry which is preliminary data.</text>
</comment>
<proteinExistence type="inferred from homology"/>
<dbReference type="FunFam" id="3.30.200.20:FF:000021">
    <property type="entry name" value="probable serine/threonine-protein kinase At1g54610"/>
    <property type="match status" value="1"/>
</dbReference>
<feature type="binding site" evidence="7">
    <location>
        <position position="119"/>
    </location>
    <ligand>
        <name>ATP</name>
        <dbReference type="ChEBI" id="CHEBI:30616"/>
    </ligand>
</feature>
<sequence>MGCAFTKQTPSTSETKVDVNEVHNVENKKEGKYEVSRRRREWRKTKGNPRLSSPLKHIYDDQLAAGWPPWLCAVAGEAIQGWVPRRADTFQKINKIGQGTYSNVYKARDIVSGKIVALKKVRFDINDNESLEFMAREIFILRRLDHPNVVKLEGLVTSRMSCSLYLVFDYMEHDLAGLAASPDVKFTVPQVKRYMQQLLAGLEHCHNHGVLHRDIKGSNLLVDNEGILKIADFGLATFYDPNHKHPMTSRVVTLWYRAPELLLGATDYGVGVDLWSAGCILAELLDGTPAMPGRTEVEQVHKIFKLCGSPSEEYWKKSKLPLAAMFKPKIPYKRCIRDTFRDFPPSSLLLVETLLAFDPAERQTATDALRSKFFTTKPYACEPSSLPQYPPSKELDAKLRDEETRRLRAGGGKGIVHGVKKTRTRDRSARRIPAPEANAESRANHDRLRRITRANAKSKSEKFPPAHQDGSLALPLGSPHYMDPAFDPQDVTFSSTIFTYQKGPVQNLSGRLVDPATIVGLGHLSSKPLAKTQEVSEGLKV</sequence>
<evidence type="ECO:0000313" key="10">
    <source>
        <dbReference type="EMBL" id="KAF9623156.1"/>
    </source>
</evidence>
<feature type="domain" description="Protein kinase" evidence="9">
    <location>
        <begin position="90"/>
        <end position="374"/>
    </location>
</feature>
<evidence type="ECO:0000259" key="9">
    <source>
        <dbReference type="PROSITE" id="PS50011"/>
    </source>
</evidence>
<dbReference type="AlphaFoldDB" id="A0A835MGR9"/>
<dbReference type="SUPFAM" id="SSF56112">
    <property type="entry name" value="Protein kinase-like (PK-like)"/>
    <property type="match status" value="1"/>
</dbReference>